<dbReference type="HOGENOM" id="CLU_040369_0_0_9"/>
<dbReference type="Pfam" id="PF22700">
    <property type="entry name" value="MVD-like_N"/>
    <property type="match status" value="1"/>
</dbReference>
<dbReference type="SUPFAM" id="SSF55060">
    <property type="entry name" value="GHMP Kinase, C-terminal domain"/>
    <property type="match status" value="1"/>
</dbReference>
<evidence type="ECO:0000313" key="11">
    <source>
        <dbReference type="Proteomes" id="UP000033695"/>
    </source>
</evidence>
<dbReference type="InterPro" id="IPR036554">
    <property type="entry name" value="GHMP_kinase_C_sf"/>
</dbReference>
<dbReference type="PANTHER" id="PTHR10977">
    <property type="entry name" value="DIPHOSPHOMEVALONATE DECARBOXYLASE"/>
    <property type="match status" value="1"/>
</dbReference>
<dbReference type="Pfam" id="PF18376">
    <property type="entry name" value="MDD_C"/>
    <property type="match status" value="1"/>
</dbReference>
<dbReference type="RefSeq" id="WP_045922591.1">
    <property type="nucleotide sequence ID" value="NZ_JBHTHW010000003.1"/>
</dbReference>
<feature type="domain" description="Diphosphomevalonate decarboxylase-like N-terminal" evidence="9">
    <location>
        <begin position="8"/>
        <end position="162"/>
    </location>
</feature>
<dbReference type="InterPro" id="IPR014721">
    <property type="entry name" value="Ribsml_uS5_D2-typ_fold_subgr"/>
</dbReference>
<dbReference type="Proteomes" id="UP000033695">
    <property type="component" value="Unassembled WGS sequence"/>
</dbReference>
<dbReference type="EC" id="4.1.1.33" evidence="2"/>
<evidence type="ECO:0000313" key="10">
    <source>
        <dbReference type="EMBL" id="KJY48925.1"/>
    </source>
</evidence>
<evidence type="ECO:0000256" key="4">
    <source>
        <dbReference type="ARBA" id="ARBA00022741"/>
    </source>
</evidence>
<dbReference type="InterPro" id="IPR005935">
    <property type="entry name" value="Mev_decarb"/>
</dbReference>
<protein>
    <recommendedName>
        <fullName evidence="2">diphosphomevalonate decarboxylase</fullName>
        <ecNumber evidence="2">4.1.1.33</ecNumber>
    </recommendedName>
</protein>
<dbReference type="InterPro" id="IPR053859">
    <property type="entry name" value="MVD-like_N"/>
</dbReference>
<evidence type="ECO:0000256" key="6">
    <source>
        <dbReference type="ARBA" id="ARBA00023098"/>
    </source>
</evidence>
<dbReference type="PANTHER" id="PTHR10977:SF3">
    <property type="entry name" value="DIPHOSPHOMEVALONATE DECARBOXYLASE"/>
    <property type="match status" value="1"/>
</dbReference>
<dbReference type="SUPFAM" id="SSF54211">
    <property type="entry name" value="Ribosomal protein S5 domain 2-like"/>
    <property type="match status" value="1"/>
</dbReference>
<evidence type="ECO:0000259" key="8">
    <source>
        <dbReference type="Pfam" id="PF18376"/>
    </source>
</evidence>
<dbReference type="InterPro" id="IPR029765">
    <property type="entry name" value="Mev_diP_decarb"/>
</dbReference>
<keyword evidence="7" id="KW-0456">Lyase</keyword>
<feature type="domain" description="Mvd1 C-terminal" evidence="8">
    <location>
        <begin position="178"/>
        <end position="308"/>
    </location>
</feature>
<evidence type="ECO:0000259" key="9">
    <source>
        <dbReference type="Pfam" id="PF22700"/>
    </source>
</evidence>
<evidence type="ECO:0000256" key="7">
    <source>
        <dbReference type="ARBA" id="ARBA00023239"/>
    </source>
</evidence>
<evidence type="ECO:0000256" key="5">
    <source>
        <dbReference type="ARBA" id="ARBA00022840"/>
    </source>
</evidence>
<dbReference type="GO" id="GO:0019287">
    <property type="term" value="P:isopentenyl diphosphate biosynthetic process, mevalonate pathway"/>
    <property type="evidence" value="ECO:0007669"/>
    <property type="project" value="InterPro"/>
</dbReference>
<sequence>MIQTTTTAHTNIALIKYWGKKDPVLHLPYTDSLSLTLDSYYTTTTTSFLAGDTDQVRVNNQVASPQFFKRTQQFLNLVRTLNNSQQAIAVETINHVPTAAGLASSASGFAALSGSLNKLFQMNLSRKELSCLARRGSGSATRSIYGGFVQWHQGKDNPSSFAEAIDENPSLPIRLISVVISKQAKKISSTQGMEHAVNTSPFYAQWPQVVNCDMQAMLQALKTQDLEAVGRIAENNCLAMHALNWTSRPAFSYFTKETLQIINLVHKLRSRGYCAYYTIDAGANVKVITSLQDVAAVQQQIQLNFPQAQLTLLKPGPGIK</sequence>
<dbReference type="GO" id="GO:0004163">
    <property type="term" value="F:diphosphomevalonate decarboxylase activity"/>
    <property type="evidence" value="ECO:0007669"/>
    <property type="project" value="UniProtKB-EC"/>
</dbReference>
<dbReference type="InterPro" id="IPR041431">
    <property type="entry name" value="Mvd1_C"/>
</dbReference>
<keyword evidence="6" id="KW-0443">Lipid metabolism</keyword>
<evidence type="ECO:0000256" key="1">
    <source>
        <dbReference type="ARBA" id="ARBA00008831"/>
    </source>
</evidence>
<keyword evidence="3" id="KW-0444">Lipid biosynthesis</keyword>
<dbReference type="Gene3D" id="3.30.230.10">
    <property type="match status" value="1"/>
</dbReference>
<evidence type="ECO:0000256" key="2">
    <source>
        <dbReference type="ARBA" id="ARBA00012296"/>
    </source>
</evidence>
<dbReference type="STRING" id="1218508.JG29_07450"/>
<dbReference type="GO" id="GO:0005524">
    <property type="term" value="F:ATP binding"/>
    <property type="evidence" value="ECO:0007669"/>
    <property type="project" value="UniProtKB-KW"/>
</dbReference>
<evidence type="ECO:0000256" key="3">
    <source>
        <dbReference type="ARBA" id="ARBA00022516"/>
    </source>
</evidence>
<dbReference type="InterPro" id="IPR020568">
    <property type="entry name" value="Ribosomal_Su5_D2-typ_SF"/>
</dbReference>
<dbReference type="FunFam" id="3.30.230.10:FF:000072">
    <property type="entry name" value="Diphosphomevalonate decarboxylase"/>
    <property type="match status" value="1"/>
</dbReference>
<dbReference type="Gene3D" id="3.30.70.890">
    <property type="entry name" value="GHMP kinase, C-terminal domain"/>
    <property type="match status" value="1"/>
</dbReference>
<dbReference type="NCBIfam" id="TIGR01240">
    <property type="entry name" value="mevDPdecarb"/>
    <property type="match status" value="1"/>
</dbReference>
<dbReference type="PATRIC" id="fig|1218508.4.peg.763"/>
<keyword evidence="4" id="KW-0547">Nucleotide-binding</keyword>
<proteinExistence type="inferred from homology"/>
<dbReference type="PIRSF" id="PIRSF015950">
    <property type="entry name" value="Mev_P_decrbx"/>
    <property type="match status" value="1"/>
</dbReference>
<dbReference type="AlphaFoldDB" id="A0A0F4KRB6"/>
<dbReference type="GO" id="GO:0005829">
    <property type="term" value="C:cytosol"/>
    <property type="evidence" value="ECO:0007669"/>
    <property type="project" value="InterPro"/>
</dbReference>
<comment type="similarity">
    <text evidence="1">Belongs to the diphosphomevalonate decarboxylase family.</text>
</comment>
<comment type="caution">
    <text evidence="10">The sequence shown here is derived from an EMBL/GenBank/DDBJ whole genome shotgun (WGS) entry which is preliminary data.</text>
</comment>
<keyword evidence="5" id="KW-0067">ATP-binding</keyword>
<keyword evidence="11" id="KW-1185">Reference proteome</keyword>
<name>A0A0F4KRB6_9LACO</name>
<dbReference type="EMBL" id="JXBZ01000007">
    <property type="protein sequence ID" value="KJY48925.1"/>
    <property type="molecule type" value="Genomic_DNA"/>
</dbReference>
<organism evidence="10 11">
    <name type="scientific">Bombilactobacillus mellis</name>
    <dbReference type="NCBI Taxonomy" id="1218508"/>
    <lineage>
        <taxon>Bacteria</taxon>
        <taxon>Bacillati</taxon>
        <taxon>Bacillota</taxon>
        <taxon>Bacilli</taxon>
        <taxon>Lactobacillales</taxon>
        <taxon>Lactobacillaceae</taxon>
        <taxon>Bombilactobacillus</taxon>
    </lineage>
</organism>
<gene>
    <name evidence="10" type="primary">mvaD</name>
    <name evidence="10" type="ORF">JG29_07450</name>
</gene>
<reference evidence="10 11" key="1">
    <citation type="submission" date="2014-12" db="EMBL/GenBank/DDBJ databases">
        <title>Comparative genomics of the lactic acid bacteria isolated from the honey bee gut.</title>
        <authorList>
            <person name="Ellegaard K.M."/>
            <person name="Tamarit D."/>
            <person name="Javelind E."/>
            <person name="Olofsson T."/>
            <person name="Andersson S.G."/>
            <person name="Vasquez A."/>
        </authorList>
    </citation>
    <scope>NUCLEOTIDE SEQUENCE [LARGE SCALE GENOMIC DNA]</scope>
    <source>
        <strain evidence="10 11">Hon2</strain>
    </source>
</reference>
<accession>A0A0F4KRB6</accession>
<dbReference type="OrthoDB" id="5498344at2"/>